<sequence length="319" mass="35592">MAVISVMMPTYNAENYIVAALDSILQQDYPDLQVVVSDDASSDGTQAIIRQYAERYPSKITAIYNQTNLGVTRNCNLALSHCTGTYISLFAGDDIMLPGKLSRQVALMESDPECVLCYHPVEIFDSATDKTLFVTNQHPREDVYTCQDLLLKGGIPGGCSIVLRRSALPEGGYDSRLKTVSDWLFFLEISLKGRLRKLDAVLARYRKHAGGASRQTYELLAESLFALDLFEQKHPERHDLQPFIRQAKARYVAGEAFRQLSTDPALALRLSRDVLGFQASGKYRLLQGVAWCNCHVPGARFVLAGVTTRLKYFLKRIAG</sequence>
<dbReference type="AlphaFoldDB" id="A0A383RQT2"/>
<dbReference type="SUPFAM" id="SSF53448">
    <property type="entry name" value="Nucleotide-diphospho-sugar transferases"/>
    <property type="match status" value="1"/>
</dbReference>
<name>A0A383RQT2_9PSED</name>
<accession>A0A383RQT2</accession>
<evidence type="ECO:0000313" key="3">
    <source>
        <dbReference type="EMBL" id="SYX89427.1"/>
    </source>
</evidence>
<dbReference type="PANTHER" id="PTHR22916">
    <property type="entry name" value="GLYCOSYLTRANSFERASE"/>
    <property type="match status" value="1"/>
</dbReference>
<keyword evidence="3" id="KW-0808">Transferase</keyword>
<dbReference type="EMBL" id="UNOZ01000013">
    <property type="protein sequence ID" value="SYX89427.1"/>
    <property type="molecule type" value="Genomic_DNA"/>
</dbReference>
<dbReference type="OrthoDB" id="9802649at2"/>
<keyword evidence="1" id="KW-0997">Cell inner membrane</keyword>
<feature type="domain" description="Glycosyltransferase 2-like" evidence="2">
    <location>
        <begin position="5"/>
        <end position="166"/>
    </location>
</feature>
<dbReference type="Pfam" id="PF00535">
    <property type="entry name" value="Glycos_transf_2"/>
    <property type="match status" value="1"/>
</dbReference>
<dbReference type="Gene3D" id="3.90.550.10">
    <property type="entry name" value="Spore Coat Polysaccharide Biosynthesis Protein SpsA, Chain A"/>
    <property type="match status" value="1"/>
</dbReference>
<organism evidence="3 4">
    <name type="scientific">Pseudomonas reidholzensis</name>
    <dbReference type="NCBI Taxonomy" id="1785162"/>
    <lineage>
        <taxon>Bacteria</taxon>
        <taxon>Pseudomonadati</taxon>
        <taxon>Pseudomonadota</taxon>
        <taxon>Gammaproteobacteria</taxon>
        <taxon>Pseudomonadales</taxon>
        <taxon>Pseudomonadaceae</taxon>
        <taxon>Pseudomonas</taxon>
    </lineage>
</organism>
<dbReference type="PANTHER" id="PTHR22916:SF3">
    <property type="entry name" value="UDP-GLCNAC:BETAGAL BETA-1,3-N-ACETYLGLUCOSAMINYLTRANSFERASE-LIKE PROTEIN 1"/>
    <property type="match status" value="1"/>
</dbReference>
<keyword evidence="1" id="KW-0472">Membrane</keyword>
<dbReference type="Proteomes" id="UP000263595">
    <property type="component" value="Unassembled WGS sequence"/>
</dbReference>
<proteinExistence type="predicted"/>
<dbReference type="RefSeq" id="WP_119139764.1">
    <property type="nucleotide sequence ID" value="NZ_CBCSFL010000048.1"/>
</dbReference>
<evidence type="ECO:0000256" key="1">
    <source>
        <dbReference type="ARBA" id="ARBA00022519"/>
    </source>
</evidence>
<dbReference type="EC" id="2.4.-.-" evidence="3"/>
<protein>
    <submittedName>
        <fullName evidence="3">Putative glycosyltransferase EpsE</fullName>
        <ecNumber evidence="3">2.4.-.-</ecNumber>
    </submittedName>
</protein>
<evidence type="ECO:0000313" key="4">
    <source>
        <dbReference type="Proteomes" id="UP000263595"/>
    </source>
</evidence>
<dbReference type="InterPro" id="IPR029044">
    <property type="entry name" value="Nucleotide-diphossugar_trans"/>
</dbReference>
<keyword evidence="4" id="KW-1185">Reference proteome</keyword>
<dbReference type="InterPro" id="IPR001173">
    <property type="entry name" value="Glyco_trans_2-like"/>
</dbReference>
<keyword evidence="3" id="KW-0328">Glycosyltransferase</keyword>
<dbReference type="GO" id="GO:0016758">
    <property type="term" value="F:hexosyltransferase activity"/>
    <property type="evidence" value="ECO:0007669"/>
    <property type="project" value="UniProtKB-ARBA"/>
</dbReference>
<gene>
    <name evidence="3" type="primary">epsE</name>
    <name evidence="3" type="ORF">CCOS865_01680</name>
</gene>
<reference evidence="4" key="1">
    <citation type="submission" date="2018-08" db="EMBL/GenBank/DDBJ databases">
        <authorList>
            <person name="Blom J."/>
        </authorList>
    </citation>
    <scope>NUCLEOTIDE SEQUENCE [LARGE SCALE GENOMIC DNA]</scope>
    <source>
        <strain evidence="4">CCOS 865</strain>
    </source>
</reference>
<keyword evidence="1" id="KW-1003">Cell membrane</keyword>
<evidence type="ECO:0000259" key="2">
    <source>
        <dbReference type="Pfam" id="PF00535"/>
    </source>
</evidence>